<dbReference type="GO" id="GO:0016887">
    <property type="term" value="F:ATP hydrolysis activity"/>
    <property type="evidence" value="ECO:0007669"/>
    <property type="project" value="InterPro"/>
</dbReference>
<dbReference type="PANTHER" id="PTHR23070">
    <property type="entry name" value="BCS1 AAA-TYPE ATPASE"/>
    <property type="match status" value="1"/>
</dbReference>
<evidence type="ECO:0000259" key="13">
    <source>
        <dbReference type="SMART" id="SM00382"/>
    </source>
</evidence>
<keyword evidence="16" id="KW-1185">Reference proteome</keyword>
<dbReference type="InterPro" id="IPR003593">
    <property type="entry name" value="AAA+_ATPase"/>
</dbReference>
<evidence type="ECO:0000259" key="14">
    <source>
        <dbReference type="SMART" id="SM01024"/>
    </source>
</evidence>
<dbReference type="CDD" id="cd19510">
    <property type="entry name" value="RecA-like_BCS1"/>
    <property type="match status" value="1"/>
</dbReference>
<comment type="similarity">
    <text evidence="2">Belongs to the AAA ATPase family. BCS1 subfamily.</text>
</comment>
<reference evidence="15" key="1">
    <citation type="journal article" date="2020" name="Nat. Commun.">
        <title>Large-scale genome sequencing of mycorrhizal fungi provides insights into the early evolution of symbiotic traits.</title>
        <authorList>
            <person name="Miyauchi S."/>
            <person name="Kiss E."/>
            <person name="Kuo A."/>
            <person name="Drula E."/>
            <person name="Kohler A."/>
            <person name="Sanchez-Garcia M."/>
            <person name="Morin E."/>
            <person name="Andreopoulos B."/>
            <person name="Barry K.W."/>
            <person name="Bonito G."/>
            <person name="Buee M."/>
            <person name="Carver A."/>
            <person name="Chen C."/>
            <person name="Cichocki N."/>
            <person name="Clum A."/>
            <person name="Culley D."/>
            <person name="Crous P.W."/>
            <person name="Fauchery L."/>
            <person name="Girlanda M."/>
            <person name="Hayes R.D."/>
            <person name="Keri Z."/>
            <person name="LaButti K."/>
            <person name="Lipzen A."/>
            <person name="Lombard V."/>
            <person name="Magnuson J."/>
            <person name="Maillard F."/>
            <person name="Murat C."/>
            <person name="Nolan M."/>
            <person name="Ohm R.A."/>
            <person name="Pangilinan J."/>
            <person name="Pereira M.F."/>
            <person name="Perotto S."/>
            <person name="Peter M."/>
            <person name="Pfister S."/>
            <person name="Riley R."/>
            <person name="Sitrit Y."/>
            <person name="Stielow J.B."/>
            <person name="Szollosi G."/>
            <person name="Zifcakova L."/>
            <person name="Stursova M."/>
            <person name="Spatafora J.W."/>
            <person name="Tedersoo L."/>
            <person name="Vaario L.M."/>
            <person name="Yamada A."/>
            <person name="Yan M."/>
            <person name="Wang P."/>
            <person name="Xu J."/>
            <person name="Bruns T."/>
            <person name="Baldrian P."/>
            <person name="Vilgalys R."/>
            <person name="Dunand C."/>
            <person name="Henrissat B."/>
            <person name="Grigoriev I.V."/>
            <person name="Hibbett D."/>
            <person name="Nagy L.G."/>
            <person name="Martin F.M."/>
        </authorList>
    </citation>
    <scope>NUCLEOTIDE SEQUENCE</scope>
    <source>
        <strain evidence="15">UP504</strain>
    </source>
</reference>
<comment type="caution">
    <text evidence="15">The sequence shown here is derived from an EMBL/GenBank/DDBJ whole genome shotgun (WGS) entry which is preliminary data.</text>
</comment>
<evidence type="ECO:0000256" key="8">
    <source>
        <dbReference type="ARBA" id="ARBA00022989"/>
    </source>
</evidence>
<dbReference type="Gene3D" id="3.40.50.300">
    <property type="entry name" value="P-loop containing nucleotide triphosphate hydrolases"/>
    <property type="match status" value="1"/>
</dbReference>
<organism evidence="15 16">
    <name type="scientific">Hydnum rufescens UP504</name>
    <dbReference type="NCBI Taxonomy" id="1448309"/>
    <lineage>
        <taxon>Eukaryota</taxon>
        <taxon>Fungi</taxon>
        <taxon>Dikarya</taxon>
        <taxon>Basidiomycota</taxon>
        <taxon>Agaricomycotina</taxon>
        <taxon>Agaricomycetes</taxon>
        <taxon>Cantharellales</taxon>
        <taxon>Hydnaceae</taxon>
        <taxon>Hydnum</taxon>
    </lineage>
</organism>
<protein>
    <recommendedName>
        <fullName evidence="17">Mitochondrial chaperone BCS1</fullName>
    </recommendedName>
</protein>
<evidence type="ECO:0000256" key="10">
    <source>
        <dbReference type="ARBA" id="ARBA00023136"/>
    </source>
</evidence>
<dbReference type="SUPFAM" id="SSF52540">
    <property type="entry name" value="P-loop containing nucleoside triphosphate hydrolases"/>
    <property type="match status" value="1"/>
</dbReference>
<evidence type="ECO:0000256" key="4">
    <source>
        <dbReference type="ARBA" id="ARBA00022741"/>
    </source>
</evidence>
<dbReference type="PROSITE" id="PS00674">
    <property type="entry name" value="AAA"/>
    <property type="match status" value="1"/>
</dbReference>
<evidence type="ECO:0000256" key="7">
    <source>
        <dbReference type="ARBA" id="ARBA00022840"/>
    </source>
</evidence>
<dbReference type="Pfam" id="PF25426">
    <property type="entry name" value="AAA_lid_BCS1"/>
    <property type="match status" value="1"/>
</dbReference>
<evidence type="ECO:0000256" key="12">
    <source>
        <dbReference type="RuleBase" id="RU003651"/>
    </source>
</evidence>
<evidence type="ECO:0000256" key="6">
    <source>
        <dbReference type="ARBA" id="ARBA00022801"/>
    </source>
</evidence>
<keyword evidence="4 12" id="KW-0547">Nucleotide-binding</keyword>
<evidence type="ECO:0000256" key="2">
    <source>
        <dbReference type="ARBA" id="ARBA00007448"/>
    </source>
</evidence>
<comment type="subcellular location">
    <subcellularLocation>
        <location evidence="1">Mitochondrion inner membrane</location>
        <topology evidence="1">Single-pass membrane protein</topology>
    </subcellularLocation>
</comment>
<dbReference type="InterPro" id="IPR014851">
    <property type="entry name" value="BCS1_N"/>
</dbReference>
<sequence length="471" mass="52275">MPIPGPLEFTYISANSLSSPYFSAGFGLMGVGAGLAIFRRGGVVLAGLARRRLLVSLEIPSKDRSYAWFLEWMSVQARTPKSRGISLRSHQLSVETNYTQHDNGSSDVQFSLVPGPGTHWIKYKGTWMQVVRERDSKMLDMTSGTPWETVTLTALSRDRALFPLLLSEARDIATRRQEGKVVIYTAWGAEWKQFGTPRLKRDVNSVVLEKGISERIEKDLISFLNRAKWYSERGIPYRRGYLLYGPPGSGKTSFIQALAGKLSYNICVLNLSQRGLMDDKLTHLLMNAPERSIILLEDVDAAFNKRVQSSSDGYQSSVTFSGLLNALDGVASSEERIIFMTTNHIERLDPALIRPGRVDLQEFIGDATPEQARRLFLRFYGESSMATASTPAEVKEAVGASEEETSSVPSEMRGIPALADELAEIVAARTSTRSVSMASLQGHFIRQSAEDAVRSMDELFTQREESPNDSP</sequence>
<dbReference type="SMART" id="SM00382">
    <property type="entry name" value="AAA"/>
    <property type="match status" value="1"/>
</dbReference>
<dbReference type="InterPro" id="IPR003959">
    <property type="entry name" value="ATPase_AAA_core"/>
</dbReference>
<proteinExistence type="inferred from homology"/>
<keyword evidence="7 12" id="KW-0067">ATP-binding</keyword>
<dbReference type="InterPro" id="IPR057495">
    <property type="entry name" value="AAA_lid_BCS1"/>
</dbReference>
<evidence type="ECO:0000256" key="1">
    <source>
        <dbReference type="ARBA" id="ARBA00004434"/>
    </source>
</evidence>
<feature type="domain" description="AAA+ ATPase" evidence="13">
    <location>
        <begin position="237"/>
        <end position="368"/>
    </location>
</feature>
<keyword evidence="5" id="KW-0999">Mitochondrion inner membrane</keyword>
<keyword evidence="3" id="KW-0812">Transmembrane</keyword>
<keyword evidence="6" id="KW-0378">Hydrolase</keyword>
<dbReference type="GO" id="GO:0005743">
    <property type="term" value="C:mitochondrial inner membrane"/>
    <property type="evidence" value="ECO:0007669"/>
    <property type="project" value="UniProtKB-SubCell"/>
</dbReference>
<keyword evidence="9" id="KW-0496">Mitochondrion</keyword>
<gene>
    <name evidence="15" type="ORF">BS47DRAFT_265740</name>
</gene>
<dbReference type="SMART" id="SM01024">
    <property type="entry name" value="BCS1_N"/>
    <property type="match status" value="1"/>
</dbReference>
<dbReference type="InterPro" id="IPR027417">
    <property type="entry name" value="P-loop_NTPase"/>
</dbReference>
<dbReference type="OrthoDB" id="10251412at2759"/>
<dbReference type="EMBL" id="MU129068">
    <property type="protein sequence ID" value="KAF9507978.1"/>
    <property type="molecule type" value="Genomic_DNA"/>
</dbReference>
<dbReference type="GO" id="GO:0005524">
    <property type="term" value="F:ATP binding"/>
    <property type="evidence" value="ECO:0007669"/>
    <property type="project" value="UniProtKB-KW"/>
</dbReference>
<keyword evidence="8" id="KW-1133">Transmembrane helix</keyword>
<dbReference type="AlphaFoldDB" id="A0A9P6ALH1"/>
<evidence type="ECO:0000313" key="16">
    <source>
        <dbReference type="Proteomes" id="UP000886523"/>
    </source>
</evidence>
<evidence type="ECO:0000256" key="3">
    <source>
        <dbReference type="ARBA" id="ARBA00022692"/>
    </source>
</evidence>
<dbReference type="InterPro" id="IPR003960">
    <property type="entry name" value="ATPase_AAA_CS"/>
</dbReference>
<keyword evidence="10" id="KW-0472">Membrane</keyword>
<evidence type="ECO:0000256" key="11">
    <source>
        <dbReference type="ARBA" id="ARBA00048778"/>
    </source>
</evidence>
<evidence type="ECO:0008006" key="17">
    <source>
        <dbReference type="Google" id="ProtNLM"/>
    </source>
</evidence>
<evidence type="ECO:0000256" key="9">
    <source>
        <dbReference type="ARBA" id="ARBA00023128"/>
    </source>
</evidence>
<dbReference type="FunFam" id="3.40.50.300:FF:000768">
    <property type="entry name" value="Probable mitochondrial chaperone bcs1"/>
    <property type="match status" value="1"/>
</dbReference>
<dbReference type="GO" id="GO:0034551">
    <property type="term" value="P:mitochondrial respiratory chain complex III assembly"/>
    <property type="evidence" value="ECO:0007669"/>
    <property type="project" value="UniProtKB-ARBA"/>
</dbReference>
<dbReference type="Proteomes" id="UP000886523">
    <property type="component" value="Unassembled WGS sequence"/>
</dbReference>
<dbReference type="Pfam" id="PF00004">
    <property type="entry name" value="AAA"/>
    <property type="match status" value="1"/>
</dbReference>
<feature type="domain" description="BCS1 N-terminal" evidence="14">
    <location>
        <begin position="29"/>
        <end position="206"/>
    </location>
</feature>
<evidence type="ECO:0000313" key="15">
    <source>
        <dbReference type="EMBL" id="KAF9507978.1"/>
    </source>
</evidence>
<accession>A0A9P6ALH1</accession>
<comment type="catalytic activity">
    <reaction evidence="11">
        <text>ATP + H2O = ADP + phosphate + H(+)</text>
        <dbReference type="Rhea" id="RHEA:13065"/>
        <dbReference type="ChEBI" id="CHEBI:15377"/>
        <dbReference type="ChEBI" id="CHEBI:15378"/>
        <dbReference type="ChEBI" id="CHEBI:30616"/>
        <dbReference type="ChEBI" id="CHEBI:43474"/>
        <dbReference type="ChEBI" id="CHEBI:456216"/>
    </reaction>
    <physiologicalReaction direction="left-to-right" evidence="11">
        <dbReference type="Rhea" id="RHEA:13066"/>
    </physiologicalReaction>
</comment>
<dbReference type="InterPro" id="IPR050747">
    <property type="entry name" value="Mitochondrial_chaperone_BCS1"/>
</dbReference>
<dbReference type="Pfam" id="PF08740">
    <property type="entry name" value="BCS1_N"/>
    <property type="match status" value="1"/>
</dbReference>
<name>A0A9P6ALH1_9AGAM</name>
<evidence type="ECO:0000256" key="5">
    <source>
        <dbReference type="ARBA" id="ARBA00022792"/>
    </source>
</evidence>